<dbReference type="EMBL" id="GBRH01231501">
    <property type="protein sequence ID" value="JAD66394.1"/>
    <property type="molecule type" value="Transcribed_RNA"/>
</dbReference>
<organism evidence="1">
    <name type="scientific">Arundo donax</name>
    <name type="common">Giant reed</name>
    <name type="synonym">Donax arundinaceus</name>
    <dbReference type="NCBI Taxonomy" id="35708"/>
    <lineage>
        <taxon>Eukaryota</taxon>
        <taxon>Viridiplantae</taxon>
        <taxon>Streptophyta</taxon>
        <taxon>Embryophyta</taxon>
        <taxon>Tracheophyta</taxon>
        <taxon>Spermatophyta</taxon>
        <taxon>Magnoliopsida</taxon>
        <taxon>Liliopsida</taxon>
        <taxon>Poales</taxon>
        <taxon>Poaceae</taxon>
        <taxon>PACMAD clade</taxon>
        <taxon>Arundinoideae</taxon>
        <taxon>Arundineae</taxon>
        <taxon>Arundo</taxon>
    </lineage>
</organism>
<reference evidence="1" key="2">
    <citation type="journal article" date="2015" name="Data Brief">
        <title>Shoot transcriptome of the giant reed, Arundo donax.</title>
        <authorList>
            <person name="Barrero R.A."/>
            <person name="Guerrero F.D."/>
            <person name="Moolhuijzen P."/>
            <person name="Goolsby J.A."/>
            <person name="Tidwell J."/>
            <person name="Bellgard S.E."/>
            <person name="Bellgard M.I."/>
        </authorList>
    </citation>
    <scope>NUCLEOTIDE SEQUENCE</scope>
    <source>
        <tissue evidence="1">Shoot tissue taken approximately 20 cm above the soil surface</tissue>
    </source>
</reference>
<name>A0A0A9BQX7_ARUDO</name>
<reference evidence="1" key="1">
    <citation type="submission" date="2014-09" db="EMBL/GenBank/DDBJ databases">
        <authorList>
            <person name="Magalhaes I.L.F."/>
            <person name="Oliveira U."/>
            <person name="Santos F.R."/>
            <person name="Vidigal T.H.D.A."/>
            <person name="Brescovit A.D."/>
            <person name="Santos A.J."/>
        </authorList>
    </citation>
    <scope>NUCLEOTIDE SEQUENCE</scope>
    <source>
        <tissue evidence="1">Shoot tissue taken approximately 20 cm above the soil surface</tissue>
    </source>
</reference>
<accession>A0A0A9BQX7</accession>
<dbReference type="AlphaFoldDB" id="A0A0A9BQX7"/>
<evidence type="ECO:0000313" key="1">
    <source>
        <dbReference type="EMBL" id="JAD66394.1"/>
    </source>
</evidence>
<protein>
    <submittedName>
        <fullName evidence="1">Uncharacterized protein</fullName>
    </submittedName>
</protein>
<proteinExistence type="predicted"/>
<sequence>MWMDSPLLRDAGAALLTGVAAAAVLRFWEEVANRALLDQF</sequence>